<accession>A0A0F9BG82</accession>
<proteinExistence type="predicted"/>
<comment type="caution">
    <text evidence="1">The sequence shown here is derived from an EMBL/GenBank/DDBJ whole genome shotgun (WGS) entry which is preliminary data.</text>
</comment>
<feature type="non-terminal residue" evidence="1">
    <location>
        <position position="90"/>
    </location>
</feature>
<name>A0A0F9BG82_9ZZZZ</name>
<sequence length="90" mass="10160">MDEIIDRANLAAYYAGDDGRAEVMITITDAQRNSLQITKKGIVLVRLFYGDETVDTDYIYDIILLVEQEIEKGHHIIINVVSKSGRTTET</sequence>
<dbReference type="AlphaFoldDB" id="A0A0F9BG82"/>
<dbReference type="EMBL" id="LAZR01049443">
    <property type="protein sequence ID" value="KKK89634.1"/>
    <property type="molecule type" value="Genomic_DNA"/>
</dbReference>
<reference evidence="1" key="1">
    <citation type="journal article" date="2015" name="Nature">
        <title>Complex archaea that bridge the gap between prokaryotes and eukaryotes.</title>
        <authorList>
            <person name="Spang A."/>
            <person name="Saw J.H."/>
            <person name="Jorgensen S.L."/>
            <person name="Zaremba-Niedzwiedzka K."/>
            <person name="Martijn J."/>
            <person name="Lind A.E."/>
            <person name="van Eijk R."/>
            <person name="Schleper C."/>
            <person name="Guy L."/>
            <person name="Ettema T.J."/>
        </authorList>
    </citation>
    <scope>NUCLEOTIDE SEQUENCE</scope>
</reference>
<gene>
    <name evidence="1" type="ORF">LCGC14_2731140</name>
</gene>
<organism evidence="1">
    <name type="scientific">marine sediment metagenome</name>
    <dbReference type="NCBI Taxonomy" id="412755"/>
    <lineage>
        <taxon>unclassified sequences</taxon>
        <taxon>metagenomes</taxon>
        <taxon>ecological metagenomes</taxon>
    </lineage>
</organism>
<protein>
    <submittedName>
        <fullName evidence="1">Uncharacterized protein</fullName>
    </submittedName>
</protein>
<evidence type="ECO:0000313" key="1">
    <source>
        <dbReference type="EMBL" id="KKK89634.1"/>
    </source>
</evidence>